<name>A0ABY5QXG8_9HYPH</name>
<dbReference type="RefSeq" id="WP_258120646.1">
    <property type="nucleotide sequence ID" value="NZ_CP062229.1"/>
</dbReference>
<sequence length="173" mass="19133">MMSFLSVLQRNIVASTGVGRCAPNFSWKLDSTHMRPKRVGFYAWLLLFGVCLSIQACGSGRSGQSVSSQDSACTGEEVVGAIQGNGGKFIFSISELKAFLSKYKVCEFRKNLDVPIFTRKNIEFTLPYDVKIKTKSEGGNLSGCVERRLDAFPPDRYIVCFGQGHDGWRKVEG</sequence>
<keyword evidence="2" id="KW-1185">Reference proteome</keyword>
<evidence type="ECO:0008006" key="3">
    <source>
        <dbReference type="Google" id="ProtNLM"/>
    </source>
</evidence>
<protein>
    <recommendedName>
        <fullName evidence="3">Lipoprotein</fullName>
    </recommendedName>
</protein>
<proteinExistence type="predicted"/>
<dbReference type="EMBL" id="CP062229">
    <property type="protein sequence ID" value="UVC15708.1"/>
    <property type="molecule type" value="Genomic_DNA"/>
</dbReference>
<reference evidence="1" key="1">
    <citation type="submission" date="2020-09" db="EMBL/GenBank/DDBJ databases">
        <title>Rhizobia associated with sainfoin plants.</title>
        <authorList>
            <person name="Asharfi S."/>
            <person name="Kuzmanovic N."/>
            <person name="Bunk B."/>
            <person name="Sproeer C."/>
            <person name="Becker M."/>
            <person name="Thuenen T."/>
        </authorList>
    </citation>
    <scope>NUCLEOTIDE SEQUENCE</scope>
    <source>
        <strain evidence="1">OM4</strain>
    </source>
</reference>
<organism evidence="1 2">
    <name type="scientific">Mesorhizobium onobrychidis</name>
    <dbReference type="NCBI Taxonomy" id="2775404"/>
    <lineage>
        <taxon>Bacteria</taxon>
        <taxon>Pseudomonadati</taxon>
        <taxon>Pseudomonadota</taxon>
        <taxon>Alphaproteobacteria</taxon>
        <taxon>Hyphomicrobiales</taxon>
        <taxon>Phyllobacteriaceae</taxon>
        <taxon>Mesorhizobium</taxon>
    </lineage>
</organism>
<gene>
    <name evidence="1" type="ORF">IHQ72_00380</name>
</gene>
<dbReference type="Proteomes" id="UP001058098">
    <property type="component" value="Chromosome"/>
</dbReference>
<accession>A0ABY5QXG8</accession>
<evidence type="ECO:0000313" key="2">
    <source>
        <dbReference type="Proteomes" id="UP001058098"/>
    </source>
</evidence>
<evidence type="ECO:0000313" key="1">
    <source>
        <dbReference type="EMBL" id="UVC15708.1"/>
    </source>
</evidence>